<reference evidence="1 2" key="1">
    <citation type="submission" date="2019-04" db="EMBL/GenBank/DDBJ databases">
        <title>Sphingomonas psychrotolerans sp. nov., isolated from soil in the Tianshan Mountains, Xinjiang, China.</title>
        <authorList>
            <person name="Luo Y."/>
            <person name="Sheng H."/>
        </authorList>
    </citation>
    <scope>NUCLEOTIDE SEQUENCE [LARGE SCALE GENOMIC DNA]</scope>
    <source>
        <strain evidence="1 2">KIS18-15</strain>
    </source>
</reference>
<protein>
    <submittedName>
        <fullName evidence="1">Uncharacterized protein</fullName>
    </submittedName>
</protein>
<sequence>MRRRWRIVLIATGAVAALACLNRDVLLFAVAVSASETRPALLADAQWNSPDSARDFRRRFHAGVAESELTRWLQDHGFALDPVARKAGRKVESLPCNARIAIDWSVDPGGRLVSTNANVAEASCL</sequence>
<dbReference type="RefSeq" id="WP_135987020.1">
    <property type="nucleotide sequence ID" value="NZ_JAASQM010000003.1"/>
</dbReference>
<organism evidence="1 2">
    <name type="scientific">Sphingomonas naasensis</name>
    <dbReference type="NCBI Taxonomy" id="1344951"/>
    <lineage>
        <taxon>Bacteria</taxon>
        <taxon>Pseudomonadati</taxon>
        <taxon>Pseudomonadota</taxon>
        <taxon>Alphaproteobacteria</taxon>
        <taxon>Sphingomonadales</taxon>
        <taxon>Sphingomonadaceae</taxon>
        <taxon>Sphingomonas</taxon>
    </lineage>
</organism>
<name>A0A4S1WA21_9SPHN</name>
<dbReference type="EMBL" id="SRXU01000009">
    <property type="protein sequence ID" value="TGX38725.1"/>
    <property type="molecule type" value="Genomic_DNA"/>
</dbReference>
<comment type="caution">
    <text evidence="1">The sequence shown here is derived from an EMBL/GenBank/DDBJ whole genome shotgun (WGS) entry which is preliminary data.</text>
</comment>
<accession>A0A4S1WA21</accession>
<dbReference type="OrthoDB" id="8481416at2"/>
<keyword evidence="2" id="KW-1185">Reference proteome</keyword>
<evidence type="ECO:0000313" key="2">
    <source>
        <dbReference type="Proteomes" id="UP000309848"/>
    </source>
</evidence>
<dbReference type="AlphaFoldDB" id="A0A4S1WA21"/>
<proteinExistence type="predicted"/>
<dbReference type="Proteomes" id="UP000309848">
    <property type="component" value="Unassembled WGS sequence"/>
</dbReference>
<dbReference type="PROSITE" id="PS51257">
    <property type="entry name" value="PROKAR_LIPOPROTEIN"/>
    <property type="match status" value="1"/>
</dbReference>
<evidence type="ECO:0000313" key="1">
    <source>
        <dbReference type="EMBL" id="TGX38725.1"/>
    </source>
</evidence>
<gene>
    <name evidence="1" type="ORF">E5A74_18005</name>
</gene>